<dbReference type="EMBL" id="CP013659">
    <property type="protein sequence ID" value="ALS76284.1"/>
    <property type="molecule type" value="Genomic_DNA"/>
</dbReference>
<evidence type="ECO:0000259" key="5">
    <source>
        <dbReference type="PROSITE" id="PS51935"/>
    </source>
</evidence>
<dbReference type="Gene3D" id="3.90.1720.10">
    <property type="entry name" value="endopeptidase domain like (from Nostoc punctiforme)"/>
    <property type="match status" value="1"/>
</dbReference>
<proteinExistence type="inferred from homology"/>
<dbReference type="AlphaFoldDB" id="A0A0U2ZAM9"/>
<dbReference type="SUPFAM" id="SSF54001">
    <property type="entry name" value="Cysteine proteinases"/>
    <property type="match status" value="1"/>
</dbReference>
<sequence>MAQTQSTTWVCRVPVTSVWTHPDKVRDVDAHGVADMPNINKWREAMDQQQTKDLTVSNRLQTQLLYGEPVLIEEIDGTWAKIIAPWQPSHKDGRGYPGWLPVAHLKEIDSVADRSYARVSADKAQLWTLERRPIAQLPFNSLLPVKDANETHVHVHTPDGDAFIEAKHVQLVPAPEQIPLGNGQSIVNEAERFLGLQYFWGGMSSLGYDCSGFSHHMLKANGYYISRDAGDQSVEGVEIDRLDSAAWQTGDLLFFAYEEGLGKLHHVGIYYGDGMMIHSPTSGKAIEITRLEGTVYDKELCAVRRFTQEETT</sequence>
<evidence type="ECO:0000313" key="6">
    <source>
        <dbReference type="EMBL" id="ALS76284.1"/>
    </source>
</evidence>
<evidence type="ECO:0000256" key="4">
    <source>
        <dbReference type="ARBA" id="ARBA00022807"/>
    </source>
</evidence>
<dbReference type="InterPro" id="IPR038765">
    <property type="entry name" value="Papain-like_cys_pep_sf"/>
</dbReference>
<dbReference type="InterPro" id="IPR051202">
    <property type="entry name" value="Peptidase_C40"/>
</dbReference>
<dbReference type="InterPro" id="IPR057812">
    <property type="entry name" value="SH3_YKFC_2nd"/>
</dbReference>
<dbReference type="Pfam" id="PF23795">
    <property type="entry name" value="SH3_YKFC_2nd"/>
    <property type="match status" value="1"/>
</dbReference>
<keyword evidence="2" id="KW-0645">Protease</keyword>
<accession>A0A0U2ZAM9</accession>
<dbReference type="STRING" id="200991.AUC31_14250"/>
<dbReference type="InterPro" id="IPR041382">
    <property type="entry name" value="SH3_16"/>
</dbReference>
<organism evidence="6 7">
    <name type="scientific">Planococcus rifietoensis</name>
    <dbReference type="NCBI Taxonomy" id="200991"/>
    <lineage>
        <taxon>Bacteria</taxon>
        <taxon>Bacillati</taxon>
        <taxon>Bacillota</taxon>
        <taxon>Bacilli</taxon>
        <taxon>Bacillales</taxon>
        <taxon>Caryophanaceae</taxon>
        <taxon>Planococcus</taxon>
    </lineage>
</organism>
<dbReference type="Proteomes" id="UP000067683">
    <property type="component" value="Chromosome"/>
</dbReference>
<dbReference type="PROSITE" id="PS51935">
    <property type="entry name" value="NLPC_P60"/>
    <property type="match status" value="1"/>
</dbReference>
<gene>
    <name evidence="6" type="ORF">AUC31_14250</name>
</gene>
<dbReference type="KEGG" id="prt:AUC31_14250"/>
<evidence type="ECO:0000256" key="2">
    <source>
        <dbReference type="ARBA" id="ARBA00022670"/>
    </source>
</evidence>
<dbReference type="GO" id="GO:0008234">
    <property type="term" value="F:cysteine-type peptidase activity"/>
    <property type="evidence" value="ECO:0007669"/>
    <property type="project" value="UniProtKB-KW"/>
</dbReference>
<dbReference type="OrthoDB" id="9813368at2"/>
<feature type="domain" description="NlpC/P60" evidence="5">
    <location>
        <begin position="180"/>
        <end position="307"/>
    </location>
</feature>
<keyword evidence="3" id="KW-0378">Hydrolase</keyword>
<evidence type="ECO:0000256" key="1">
    <source>
        <dbReference type="ARBA" id="ARBA00007074"/>
    </source>
</evidence>
<dbReference type="Pfam" id="PF00877">
    <property type="entry name" value="NLPC_P60"/>
    <property type="match status" value="1"/>
</dbReference>
<reference evidence="6" key="1">
    <citation type="submission" date="2016-01" db="EMBL/GenBank/DDBJ databases">
        <title>Complete genome of Planococcus rifietoensis type strain M8.</title>
        <authorList>
            <person name="See-Too W.S."/>
        </authorList>
    </citation>
    <scope>NUCLEOTIDE SEQUENCE [LARGE SCALE GENOMIC DNA]</scope>
    <source>
        <strain evidence="6">M8</strain>
    </source>
</reference>
<comment type="similarity">
    <text evidence="1">Belongs to the peptidase C40 family.</text>
</comment>
<name>A0A0U2ZAM9_9BACL</name>
<dbReference type="RefSeq" id="WP_058382986.1">
    <property type="nucleotide sequence ID" value="NZ_CP013659.2"/>
</dbReference>
<dbReference type="GO" id="GO:0006508">
    <property type="term" value="P:proteolysis"/>
    <property type="evidence" value="ECO:0007669"/>
    <property type="project" value="UniProtKB-KW"/>
</dbReference>
<dbReference type="Gene3D" id="2.30.30.40">
    <property type="entry name" value="SH3 Domains"/>
    <property type="match status" value="1"/>
</dbReference>
<evidence type="ECO:0000313" key="7">
    <source>
        <dbReference type="Proteomes" id="UP000067683"/>
    </source>
</evidence>
<protein>
    <submittedName>
        <fullName evidence="6">Polysugar degrading enzyme</fullName>
    </submittedName>
</protein>
<keyword evidence="7" id="KW-1185">Reference proteome</keyword>
<evidence type="ECO:0000256" key="3">
    <source>
        <dbReference type="ARBA" id="ARBA00022801"/>
    </source>
</evidence>
<dbReference type="Pfam" id="PF18348">
    <property type="entry name" value="SH3_16"/>
    <property type="match status" value="1"/>
</dbReference>
<keyword evidence="4" id="KW-0788">Thiol protease</keyword>
<dbReference type="PANTHER" id="PTHR47053:SF3">
    <property type="entry name" value="GAMMA-D-GLUTAMYL-L-LYSINE DIPEPTIDYL-PEPTIDASE"/>
    <property type="match status" value="1"/>
</dbReference>
<dbReference type="PANTHER" id="PTHR47053">
    <property type="entry name" value="MUREIN DD-ENDOPEPTIDASE MEPH-RELATED"/>
    <property type="match status" value="1"/>
</dbReference>
<dbReference type="InterPro" id="IPR000064">
    <property type="entry name" value="NLP_P60_dom"/>
</dbReference>